<keyword evidence="2" id="KW-1185">Reference proteome</keyword>
<accession>A0A166LD61</accession>
<dbReference type="InterPro" id="IPR053137">
    <property type="entry name" value="NLR-like"/>
</dbReference>
<dbReference type="InterPro" id="IPR035994">
    <property type="entry name" value="Nucleoside_phosphorylase_sf"/>
</dbReference>
<dbReference type="PANTHER" id="PTHR46082:SF11">
    <property type="entry name" value="AAA+ ATPASE DOMAIN-CONTAINING PROTEIN-RELATED"/>
    <property type="match status" value="1"/>
</dbReference>
<protein>
    <submittedName>
        <fullName evidence="1">Pfs domain-containing protein</fullName>
    </submittedName>
</protein>
<dbReference type="GO" id="GO:0003824">
    <property type="term" value="F:catalytic activity"/>
    <property type="evidence" value="ECO:0007669"/>
    <property type="project" value="InterPro"/>
</dbReference>
<dbReference type="Proteomes" id="UP000076584">
    <property type="component" value="Unassembled WGS sequence"/>
</dbReference>
<proteinExistence type="predicted"/>
<feature type="non-terminal residue" evidence="1">
    <location>
        <position position="108"/>
    </location>
</feature>
<evidence type="ECO:0000313" key="2">
    <source>
        <dbReference type="Proteomes" id="UP000076584"/>
    </source>
</evidence>
<dbReference type="Gene3D" id="3.40.50.1580">
    <property type="entry name" value="Nucleoside phosphorylase domain"/>
    <property type="match status" value="1"/>
</dbReference>
<name>A0A166LD61_COLIC</name>
<reference evidence="1 2" key="1">
    <citation type="submission" date="2015-06" db="EMBL/GenBank/DDBJ databases">
        <title>Survival trade-offs in plant roots during colonization by closely related pathogenic and mutualistic fungi.</title>
        <authorList>
            <person name="Hacquard S."/>
            <person name="Kracher B."/>
            <person name="Hiruma K."/>
            <person name="Weinman A."/>
            <person name="Muench P."/>
            <person name="Garrido Oter R."/>
            <person name="Ver Loren van Themaat E."/>
            <person name="Dallerey J.-F."/>
            <person name="Damm U."/>
            <person name="Henrissat B."/>
            <person name="Lespinet O."/>
            <person name="Thon M."/>
            <person name="Kemen E."/>
            <person name="McHardy A.C."/>
            <person name="Schulze-Lefert P."/>
            <person name="O'Connell R.J."/>
        </authorList>
    </citation>
    <scope>NUCLEOTIDE SEQUENCE [LARGE SCALE GENOMIC DNA]</scope>
    <source>
        <strain evidence="1 2">MAFF 238704</strain>
    </source>
</reference>
<evidence type="ECO:0000313" key="1">
    <source>
        <dbReference type="EMBL" id="KZL63381.1"/>
    </source>
</evidence>
<dbReference type="EMBL" id="LFIW01002804">
    <property type="protein sequence ID" value="KZL63381.1"/>
    <property type="molecule type" value="Genomic_DNA"/>
</dbReference>
<gene>
    <name evidence="1" type="ORF">CI238_13393</name>
</gene>
<dbReference type="GO" id="GO:0009116">
    <property type="term" value="P:nucleoside metabolic process"/>
    <property type="evidence" value="ECO:0007669"/>
    <property type="project" value="InterPro"/>
</dbReference>
<organism evidence="1 2">
    <name type="scientific">Colletotrichum incanum</name>
    <name type="common">Soybean anthracnose fungus</name>
    <dbReference type="NCBI Taxonomy" id="1573173"/>
    <lineage>
        <taxon>Eukaryota</taxon>
        <taxon>Fungi</taxon>
        <taxon>Dikarya</taxon>
        <taxon>Ascomycota</taxon>
        <taxon>Pezizomycotina</taxon>
        <taxon>Sordariomycetes</taxon>
        <taxon>Hypocreomycetidae</taxon>
        <taxon>Glomerellales</taxon>
        <taxon>Glomerellaceae</taxon>
        <taxon>Colletotrichum</taxon>
        <taxon>Colletotrichum spaethianum species complex</taxon>
    </lineage>
</organism>
<comment type="caution">
    <text evidence="1">The sequence shown here is derived from an EMBL/GenBank/DDBJ whole genome shotgun (WGS) entry which is preliminary data.</text>
</comment>
<sequence length="108" mass="11546">MSDPQAYTVGWICAVTSEYVAARAFLDEEHERPRQVARHDNNSYVLGKIGSHNVVVAGLPDGEYGTTSAAAVARDMLHSFPNVRIGLMVGIGGGAPSQKHDIRLGDVV</sequence>
<dbReference type="PANTHER" id="PTHR46082">
    <property type="entry name" value="ATP/GTP-BINDING PROTEIN-RELATED"/>
    <property type="match status" value="1"/>
</dbReference>
<dbReference type="SUPFAM" id="SSF53167">
    <property type="entry name" value="Purine and uridine phosphorylases"/>
    <property type="match status" value="1"/>
</dbReference>
<dbReference type="AlphaFoldDB" id="A0A166LD61"/>
<dbReference type="STRING" id="1573173.A0A166LD61"/>